<feature type="signal peptide" evidence="1">
    <location>
        <begin position="1"/>
        <end position="21"/>
    </location>
</feature>
<dbReference type="PANTHER" id="PTHR43135">
    <property type="entry name" value="ALPHA-D-RIBOSE 1-METHYLPHOSPHONATE 5-TRIPHOSPHATE DIPHOSPHATASE"/>
    <property type="match status" value="1"/>
</dbReference>
<dbReference type="PANTHER" id="PTHR43135:SF3">
    <property type="entry name" value="ALPHA-D-RIBOSE 1-METHYLPHOSPHONATE 5-TRIPHOSPHATE DIPHOSPHATASE"/>
    <property type="match status" value="1"/>
</dbReference>
<feature type="domain" description="Amidohydrolase-related" evidence="2">
    <location>
        <begin position="557"/>
        <end position="639"/>
    </location>
</feature>
<dbReference type="InterPro" id="IPR006680">
    <property type="entry name" value="Amidohydro-rel"/>
</dbReference>
<sequence>MRFRILIATLAFAMAVPLADAATTENTEVWLVGNLAGKQVATYEDDGSVRVHFEYNDRGRGPSTDSVFRLAGDGTTRSVENRGVDYFKAAVEERYNREGDKVTWKNASEDQARTAAGPAFYLSLQGAPEELVLLGRALLAAPGQRMALLPDGEARIEKLSDLKVKTRQGRKTLSLYALHGLDLTPNYFWLDDQQRFFASYSPWFSMVREGNAAILPQLGKAQDAEEKRVATQRAKSLTTHLTHPLAIRGARVFDPPSGTVQENQVVLVEKGRISAVGDAETVKVPADAQWMDAGNRFLMPGLWDMHVHESGAAQPVLDIAGGVTTVRDLANEGTSLAARIGAIEAGMDIGPRIIKAGIIDGRGPFAGPTKVLADTADEARAHIAEYARTGYEQVKIYSSLKTELVPSIIEAAHAAGLRVSGHVPAYMTARQFVEAGADEIQHINMLMLNFLFDKVQDTRTPARFSAIGEFGAAIDLGAPEVRSFVQLLRDRGTVVDPTVSTFEDMFLSRPGFPGPGSAAIVNRLPATLQRGVRSGAGGLPIKPGQEGAYRDGFQRMIDFVGVLHRSGVRLVAGTDGTAGLALARELELYVAAGIPPKDVLRIATYDAAAVMKRNKDYGRVAPGYVADLILVDGDPTVVMGDIRKVRTVIRGDRWFDSGKLFESVGVKAAP</sequence>
<reference evidence="3" key="1">
    <citation type="submission" date="2022-09" db="EMBL/GenBank/DDBJ databases">
        <title>Tahibacter sp. nov., isolated from a fresh water.</title>
        <authorList>
            <person name="Baek J.H."/>
            <person name="Lee J.K."/>
            <person name="Kim J.M."/>
            <person name="Jeon C.O."/>
        </authorList>
    </citation>
    <scope>NUCLEOTIDE SEQUENCE</scope>
    <source>
        <strain evidence="3">W38</strain>
    </source>
</reference>
<dbReference type="InterPro" id="IPR032466">
    <property type="entry name" value="Metal_Hydrolase"/>
</dbReference>
<evidence type="ECO:0000256" key="1">
    <source>
        <dbReference type="SAM" id="SignalP"/>
    </source>
</evidence>
<dbReference type="RefSeq" id="WP_261695479.1">
    <property type="nucleotide sequence ID" value="NZ_CP104694.1"/>
</dbReference>
<proteinExistence type="predicted"/>
<evidence type="ECO:0000313" key="3">
    <source>
        <dbReference type="EMBL" id="UXI68520.1"/>
    </source>
</evidence>
<gene>
    <name evidence="3" type="ORF">N4264_02370</name>
</gene>
<dbReference type="InterPro" id="IPR051781">
    <property type="entry name" value="Metallo-dep_Hydrolase"/>
</dbReference>
<dbReference type="Pfam" id="PF01979">
    <property type="entry name" value="Amidohydro_1"/>
    <property type="match status" value="1"/>
</dbReference>
<dbReference type="Gene3D" id="3.20.20.140">
    <property type="entry name" value="Metal-dependent hydrolases"/>
    <property type="match status" value="2"/>
</dbReference>
<protein>
    <submittedName>
        <fullName evidence="3">Amidohydrolase family protein</fullName>
    </submittedName>
</protein>
<evidence type="ECO:0000313" key="4">
    <source>
        <dbReference type="Proteomes" id="UP001064632"/>
    </source>
</evidence>
<dbReference type="InterPro" id="IPR011059">
    <property type="entry name" value="Metal-dep_hydrolase_composite"/>
</dbReference>
<dbReference type="SUPFAM" id="SSF51556">
    <property type="entry name" value="Metallo-dependent hydrolases"/>
    <property type="match status" value="1"/>
</dbReference>
<dbReference type="EMBL" id="CP104694">
    <property type="protein sequence ID" value="UXI68520.1"/>
    <property type="molecule type" value="Genomic_DNA"/>
</dbReference>
<dbReference type="Gene3D" id="2.30.40.10">
    <property type="entry name" value="Urease, subunit C, domain 1"/>
    <property type="match status" value="2"/>
</dbReference>
<evidence type="ECO:0000259" key="2">
    <source>
        <dbReference type="Pfam" id="PF01979"/>
    </source>
</evidence>
<keyword evidence="1" id="KW-0732">Signal</keyword>
<keyword evidence="4" id="KW-1185">Reference proteome</keyword>
<dbReference type="SUPFAM" id="SSF51338">
    <property type="entry name" value="Composite domain of metallo-dependent hydrolases"/>
    <property type="match status" value="1"/>
</dbReference>
<dbReference type="Proteomes" id="UP001064632">
    <property type="component" value="Chromosome"/>
</dbReference>
<name>A0ABY6BFC8_9GAMM</name>
<organism evidence="3 4">
    <name type="scientific">Tahibacter amnicola</name>
    <dbReference type="NCBI Taxonomy" id="2976241"/>
    <lineage>
        <taxon>Bacteria</taxon>
        <taxon>Pseudomonadati</taxon>
        <taxon>Pseudomonadota</taxon>
        <taxon>Gammaproteobacteria</taxon>
        <taxon>Lysobacterales</taxon>
        <taxon>Rhodanobacteraceae</taxon>
        <taxon>Tahibacter</taxon>
    </lineage>
</organism>
<accession>A0ABY6BFC8</accession>
<feature type="chain" id="PRO_5045111023" evidence="1">
    <location>
        <begin position="22"/>
        <end position="670"/>
    </location>
</feature>